<dbReference type="PROSITE" id="PS50937">
    <property type="entry name" value="HTH_MERR_2"/>
    <property type="match status" value="1"/>
</dbReference>
<dbReference type="InterPro" id="IPR047057">
    <property type="entry name" value="MerR_fam"/>
</dbReference>
<dbReference type="GO" id="GO:0003700">
    <property type="term" value="F:DNA-binding transcription factor activity"/>
    <property type="evidence" value="ECO:0007669"/>
    <property type="project" value="InterPro"/>
</dbReference>
<dbReference type="SMART" id="SM00422">
    <property type="entry name" value="HTH_MERR"/>
    <property type="match status" value="1"/>
</dbReference>
<dbReference type="SUPFAM" id="SSF46955">
    <property type="entry name" value="Putative DNA-binding domain"/>
    <property type="match status" value="1"/>
</dbReference>
<dbReference type="GO" id="GO:0003677">
    <property type="term" value="F:DNA binding"/>
    <property type="evidence" value="ECO:0007669"/>
    <property type="project" value="UniProtKB-KW"/>
</dbReference>
<evidence type="ECO:0000256" key="1">
    <source>
        <dbReference type="ARBA" id="ARBA00023125"/>
    </source>
</evidence>
<protein>
    <submittedName>
        <fullName evidence="4">MerR family transcriptional regulator</fullName>
    </submittedName>
</protein>
<dbReference type="Gene3D" id="1.10.1660.10">
    <property type="match status" value="1"/>
</dbReference>
<dbReference type="EMBL" id="WIBF01000007">
    <property type="protein sequence ID" value="MQQ09313.1"/>
    <property type="molecule type" value="Genomic_DNA"/>
</dbReference>
<dbReference type="Pfam" id="PF13411">
    <property type="entry name" value="MerR_1"/>
    <property type="match status" value="1"/>
</dbReference>
<dbReference type="PROSITE" id="PS00552">
    <property type="entry name" value="HTH_MERR_1"/>
    <property type="match status" value="1"/>
</dbReference>
<evidence type="ECO:0000256" key="2">
    <source>
        <dbReference type="SAM" id="MobiDB-lite"/>
    </source>
</evidence>
<sequence length="138" mass="16216">MKISEAAAQSGLSIDTIRFYERAGLLPRVERGQDGHRVFSPRDLRWLRMFERLRATHMPLKVIQTYVELSRNPDSNEERRAILEAHRLELDHQQAQINACRALLDEKIRHYDSLTTDHNGRMQKTIQRPNHPQTADHQ</sequence>
<feature type="region of interest" description="Disordered" evidence="2">
    <location>
        <begin position="117"/>
        <end position="138"/>
    </location>
</feature>
<dbReference type="AlphaFoldDB" id="A0A843YJ98"/>
<gene>
    <name evidence="4" type="ORF">GFB49_12670</name>
</gene>
<proteinExistence type="predicted"/>
<reference evidence="4 5" key="1">
    <citation type="submission" date="2019-10" db="EMBL/GenBank/DDBJ databases">
        <title>Epibacterium sp. nov., isolated from seawater.</title>
        <authorList>
            <person name="Zhang X."/>
            <person name="Li N."/>
        </authorList>
    </citation>
    <scope>NUCLEOTIDE SEQUENCE [LARGE SCALE GENOMIC DNA]</scope>
    <source>
        <strain evidence="4 5">SM1979</strain>
    </source>
</reference>
<dbReference type="InterPro" id="IPR009061">
    <property type="entry name" value="DNA-bd_dom_put_sf"/>
</dbReference>
<accession>A0A843YJ98</accession>
<dbReference type="InterPro" id="IPR000551">
    <property type="entry name" value="MerR-type_HTH_dom"/>
</dbReference>
<dbReference type="Proteomes" id="UP000444174">
    <property type="component" value="Unassembled WGS sequence"/>
</dbReference>
<evidence type="ECO:0000313" key="4">
    <source>
        <dbReference type="EMBL" id="MQQ09313.1"/>
    </source>
</evidence>
<keyword evidence="1" id="KW-0238">DNA-binding</keyword>
<evidence type="ECO:0000259" key="3">
    <source>
        <dbReference type="PROSITE" id="PS50937"/>
    </source>
</evidence>
<keyword evidence="5" id="KW-1185">Reference proteome</keyword>
<dbReference type="PANTHER" id="PTHR30204">
    <property type="entry name" value="REDOX-CYCLING DRUG-SENSING TRANSCRIPTIONAL ACTIVATOR SOXR"/>
    <property type="match status" value="1"/>
</dbReference>
<name>A0A843YJ98_9RHOB</name>
<dbReference type="PANTHER" id="PTHR30204:SF98">
    <property type="entry name" value="HTH-TYPE TRANSCRIPTIONAL REGULATOR ADHR"/>
    <property type="match status" value="1"/>
</dbReference>
<evidence type="ECO:0000313" key="5">
    <source>
        <dbReference type="Proteomes" id="UP000444174"/>
    </source>
</evidence>
<dbReference type="RefSeq" id="WP_343032564.1">
    <property type="nucleotide sequence ID" value="NZ_WIBF01000007.1"/>
</dbReference>
<comment type="caution">
    <text evidence="4">The sequence shown here is derived from an EMBL/GenBank/DDBJ whole genome shotgun (WGS) entry which is preliminary data.</text>
</comment>
<dbReference type="CDD" id="cd01109">
    <property type="entry name" value="HTH_YyaN"/>
    <property type="match status" value="1"/>
</dbReference>
<feature type="domain" description="HTH merR-type" evidence="3">
    <location>
        <begin position="1"/>
        <end position="69"/>
    </location>
</feature>
<organism evidence="4 5">
    <name type="scientific">Tritonibacter litoralis</name>
    <dbReference type="NCBI Taxonomy" id="2662264"/>
    <lineage>
        <taxon>Bacteria</taxon>
        <taxon>Pseudomonadati</taxon>
        <taxon>Pseudomonadota</taxon>
        <taxon>Alphaproteobacteria</taxon>
        <taxon>Rhodobacterales</taxon>
        <taxon>Paracoccaceae</taxon>
        <taxon>Tritonibacter</taxon>
    </lineage>
</organism>